<dbReference type="AlphaFoldDB" id="A0A1G2CWJ7"/>
<keyword evidence="1" id="KW-0812">Transmembrane</keyword>
<evidence type="ECO:0000313" key="2">
    <source>
        <dbReference type="EMBL" id="OGZ05724.1"/>
    </source>
</evidence>
<comment type="caution">
    <text evidence="2">The sequence shown here is derived from an EMBL/GenBank/DDBJ whole genome shotgun (WGS) entry which is preliminary data.</text>
</comment>
<dbReference type="EMBL" id="MHLI01000007">
    <property type="protein sequence ID" value="OGZ05724.1"/>
    <property type="molecule type" value="Genomic_DNA"/>
</dbReference>
<accession>A0A1G2CWJ7</accession>
<feature type="transmembrane region" description="Helical" evidence="1">
    <location>
        <begin position="36"/>
        <end position="58"/>
    </location>
</feature>
<gene>
    <name evidence="2" type="ORF">A2845_01070</name>
</gene>
<keyword evidence="1" id="KW-1133">Transmembrane helix</keyword>
<feature type="transmembrane region" description="Helical" evidence="1">
    <location>
        <begin position="64"/>
        <end position="86"/>
    </location>
</feature>
<evidence type="ECO:0000256" key="1">
    <source>
        <dbReference type="SAM" id="Phobius"/>
    </source>
</evidence>
<sequence length="230" mass="26269">MTETKVLEKVDASLVELKGRLFNTLKLRERLLTADAMLRPIGQLWLLAAVFIGGPYVYDPLRYSVHAGFIYSAISFALYYGLIGAVRRSTETYLEKLAASFGYDLTKGSLKALQDQLDVNKPFKDSDDPRLVQFLFRIGNFLHLPRRGLVQQTVVLAQFIFLGYYTFNYIHFFGNLTPEHFPEILWQLHGAVTLFGVIMMAKNASFLLTSRFFLAFIKGALDFKMLSKKE</sequence>
<protein>
    <submittedName>
        <fullName evidence="2">Uncharacterized protein</fullName>
    </submittedName>
</protein>
<organism evidence="2 3">
    <name type="scientific">Candidatus Lloydbacteria bacterium RIFCSPHIGHO2_01_FULL_49_22</name>
    <dbReference type="NCBI Taxonomy" id="1798658"/>
    <lineage>
        <taxon>Bacteria</taxon>
        <taxon>Candidatus Lloydiibacteriota</taxon>
    </lineage>
</organism>
<feature type="transmembrane region" description="Helical" evidence="1">
    <location>
        <begin position="153"/>
        <end position="172"/>
    </location>
</feature>
<name>A0A1G2CWJ7_9BACT</name>
<keyword evidence="1" id="KW-0472">Membrane</keyword>
<reference evidence="2 3" key="1">
    <citation type="journal article" date="2016" name="Nat. Commun.">
        <title>Thousands of microbial genomes shed light on interconnected biogeochemical processes in an aquifer system.</title>
        <authorList>
            <person name="Anantharaman K."/>
            <person name="Brown C.T."/>
            <person name="Hug L.A."/>
            <person name="Sharon I."/>
            <person name="Castelle C.J."/>
            <person name="Probst A.J."/>
            <person name="Thomas B.C."/>
            <person name="Singh A."/>
            <person name="Wilkins M.J."/>
            <person name="Karaoz U."/>
            <person name="Brodie E.L."/>
            <person name="Williams K.H."/>
            <person name="Hubbard S.S."/>
            <person name="Banfield J.F."/>
        </authorList>
    </citation>
    <scope>NUCLEOTIDE SEQUENCE [LARGE SCALE GENOMIC DNA]</scope>
</reference>
<proteinExistence type="predicted"/>
<evidence type="ECO:0000313" key="3">
    <source>
        <dbReference type="Proteomes" id="UP000177122"/>
    </source>
</evidence>
<dbReference type="Proteomes" id="UP000177122">
    <property type="component" value="Unassembled WGS sequence"/>
</dbReference>